<proteinExistence type="evidence at transcript level"/>
<organism evidence="2">
    <name type="scientific">Conus ermineus</name>
    <name type="common">Agate cone</name>
    <name type="synonym">Chelyconus ermineus</name>
    <dbReference type="NCBI Taxonomy" id="55423"/>
    <lineage>
        <taxon>Eukaryota</taxon>
        <taxon>Metazoa</taxon>
        <taxon>Spiralia</taxon>
        <taxon>Lophotrochozoa</taxon>
        <taxon>Mollusca</taxon>
        <taxon>Gastropoda</taxon>
        <taxon>Caenogastropoda</taxon>
        <taxon>Neogastropoda</taxon>
        <taxon>Conoidea</taxon>
        <taxon>Conidae</taxon>
        <taxon>Conus</taxon>
        <taxon>Chelyconus</taxon>
    </lineage>
</organism>
<evidence type="ECO:0000313" key="2">
    <source>
        <dbReference type="EMBL" id="AXL95545.1"/>
    </source>
</evidence>
<evidence type="ECO:0000256" key="1">
    <source>
        <dbReference type="SAM" id="SignalP"/>
    </source>
</evidence>
<protein>
    <submittedName>
        <fullName evidence="2">Conotoxin superfamily S</fullName>
    </submittedName>
</protein>
<dbReference type="EMBL" id="MH360496">
    <property type="protein sequence ID" value="AXL95545.1"/>
    <property type="molecule type" value="mRNA"/>
</dbReference>
<keyword evidence="1" id="KW-0732">Signal</keyword>
<name>A0A346CIZ6_CONER</name>
<feature type="signal peptide" evidence="1">
    <location>
        <begin position="1"/>
        <end position="20"/>
    </location>
</feature>
<feature type="chain" id="PRO_5016566549" evidence="1">
    <location>
        <begin position="21"/>
        <end position="92"/>
    </location>
</feature>
<dbReference type="AlphaFoldDB" id="A0A346CIZ6"/>
<sequence length="92" mass="9860">MMSKMGAMFVLLLLFTLASSQQEGDVQARKTHLKSVFRRTLPRSGLTCTGGCFQSTECDGDCNCQGYDSCSCSAAGPHDNKNPGCSCYCQSS</sequence>
<accession>A0A346CIZ6</accession>
<reference evidence="2" key="1">
    <citation type="journal article" date="2018" name="Genome Biol. Evol.">
        <title>Conotoxin diversity in Chelyconus ermineus (Born, 1778) and the convergent origin of piscivory in the Atlantic and Indo-Pacific cones.</title>
        <authorList>
            <person name="Abalde S."/>
            <person name="Tenorio M.J."/>
            <person name="Afonso C.M."/>
            <person name="Zardoya R."/>
        </authorList>
    </citation>
    <scope>NUCLEOTIDE SEQUENCE</scope>
    <source>
        <strain evidence="2">Cerm_208</strain>
    </source>
</reference>